<feature type="domain" description="O-antigen ligase-related" evidence="6">
    <location>
        <begin position="211"/>
        <end position="350"/>
    </location>
</feature>
<keyword evidence="8" id="KW-1185">Reference proteome</keyword>
<comment type="subcellular location">
    <subcellularLocation>
        <location evidence="1">Membrane</location>
        <topology evidence="1">Multi-pass membrane protein</topology>
    </subcellularLocation>
</comment>
<feature type="transmembrane region" description="Helical" evidence="5">
    <location>
        <begin position="398"/>
        <end position="414"/>
    </location>
</feature>
<keyword evidence="2 5" id="KW-0812">Transmembrane</keyword>
<evidence type="ECO:0000256" key="4">
    <source>
        <dbReference type="ARBA" id="ARBA00023136"/>
    </source>
</evidence>
<dbReference type="EMBL" id="JAUMIS010000003">
    <property type="protein sequence ID" value="MDO3723210.1"/>
    <property type="molecule type" value="Genomic_DNA"/>
</dbReference>
<feature type="transmembrane region" description="Helical" evidence="5">
    <location>
        <begin position="79"/>
        <end position="102"/>
    </location>
</feature>
<feature type="transmembrane region" description="Helical" evidence="5">
    <location>
        <begin position="227"/>
        <end position="243"/>
    </location>
</feature>
<keyword evidence="7" id="KW-0436">Ligase</keyword>
<name>A0ABT8W4Q1_9GAMM</name>
<evidence type="ECO:0000256" key="1">
    <source>
        <dbReference type="ARBA" id="ARBA00004141"/>
    </source>
</evidence>
<evidence type="ECO:0000256" key="3">
    <source>
        <dbReference type="ARBA" id="ARBA00022989"/>
    </source>
</evidence>
<feature type="transmembrane region" description="Helical" evidence="5">
    <location>
        <begin position="49"/>
        <end position="67"/>
    </location>
</feature>
<sequence length="427" mass="47006">MVESSNGLQFHGSVNKVNRKTFAERVSSKVPHLFSIWLLLTVLAPHQDLYKAFFHGILIPTVLILLFTRRAGINWRDPFLLVSLAFFAYASISTFVVGFGPMSEHVRAFRWGVEITFGLLALYIWMPHVVKSPRWWAYLFLWCGLFGALAAVIMFVFYFDLRGRLTGLGALHNPIQAGSILLVYFAIGHLLLTSVRSGFTKGDKALLAASLASVCLAVFLSESRAPIGAMVVYLMYLGVLVLVKASDMRSFLAVSVVSAVVAWIVVALYGGDAYVQQLLSRGASSRLEIWAGYLQYPPASWWFGFGAGTPPDVLTAAEAYWIPNRVPVTHAHNLFIGTLVETGIVGLCFLATMIGLVVRSIVISRAGMEEKIGLFALLGLVFMLTLTGSHTVISSIKAVWLFLWVPVVFILFWSDRDGVTRSASQTG</sequence>
<protein>
    <submittedName>
        <fullName evidence="7">O-antigen ligase family protein</fullName>
    </submittedName>
</protein>
<dbReference type="GO" id="GO:0016874">
    <property type="term" value="F:ligase activity"/>
    <property type="evidence" value="ECO:0007669"/>
    <property type="project" value="UniProtKB-KW"/>
</dbReference>
<evidence type="ECO:0000259" key="6">
    <source>
        <dbReference type="Pfam" id="PF04932"/>
    </source>
</evidence>
<keyword evidence="3 5" id="KW-1133">Transmembrane helix</keyword>
<dbReference type="RefSeq" id="WP_302910714.1">
    <property type="nucleotide sequence ID" value="NZ_JAUMIS010000003.1"/>
</dbReference>
<reference evidence="7" key="1">
    <citation type="submission" date="2023-07" db="EMBL/GenBank/DDBJ databases">
        <title>Marinobacter sp. chi1 genome sequencing and assembly.</title>
        <authorList>
            <person name="Park S."/>
        </authorList>
    </citation>
    <scope>NUCLEOTIDE SEQUENCE</scope>
    <source>
        <strain evidence="7">Chi1</strain>
    </source>
</reference>
<feature type="transmembrane region" description="Helical" evidence="5">
    <location>
        <begin position="374"/>
        <end position="392"/>
    </location>
</feature>
<feature type="transmembrane region" description="Helical" evidence="5">
    <location>
        <begin position="138"/>
        <end position="159"/>
    </location>
</feature>
<dbReference type="Proteomes" id="UP001168640">
    <property type="component" value="Unassembled WGS sequence"/>
</dbReference>
<dbReference type="InterPro" id="IPR051533">
    <property type="entry name" value="WaaL-like"/>
</dbReference>
<comment type="caution">
    <text evidence="7">The sequence shown here is derived from an EMBL/GenBank/DDBJ whole genome shotgun (WGS) entry which is preliminary data.</text>
</comment>
<proteinExistence type="predicted"/>
<keyword evidence="4 5" id="KW-0472">Membrane</keyword>
<gene>
    <name evidence="7" type="ORF">QVZ43_15950</name>
</gene>
<feature type="transmembrane region" description="Helical" evidence="5">
    <location>
        <begin position="108"/>
        <end position="126"/>
    </location>
</feature>
<organism evidence="7 8">
    <name type="scientific">Marinobacter suaedae</name>
    <dbReference type="NCBI Taxonomy" id="3057675"/>
    <lineage>
        <taxon>Bacteria</taxon>
        <taxon>Pseudomonadati</taxon>
        <taxon>Pseudomonadota</taxon>
        <taxon>Gammaproteobacteria</taxon>
        <taxon>Pseudomonadales</taxon>
        <taxon>Marinobacteraceae</taxon>
        <taxon>Marinobacter</taxon>
    </lineage>
</organism>
<dbReference type="PANTHER" id="PTHR37422:SF13">
    <property type="entry name" value="LIPOPOLYSACCHARIDE BIOSYNTHESIS PROTEIN PA4999-RELATED"/>
    <property type="match status" value="1"/>
</dbReference>
<accession>A0ABT8W4Q1</accession>
<dbReference type="PANTHER" id="PTHR37422">
    <property type="entry name" value="TEICHURONIC ACID BIOSYNTHESIS PROTEIN TUAE"/>
    <property type="match status" value="1"/>
</dbReference>
<evidence type="ECO:0000313" key="8">
    <source>
        <dbReference type="Proteomes" id="UP001168640"/>
    </source>
</evidence>
<evidence type="ECO:0000256" key="2">
    <source>
        <dbReference type="ARBA" id="ARBA00022692"/>
    </source>
</evidence>
<feature type="transmembrane region" description="Helical" evidence="5">
    <location>
        <begin position="204"/>
        <end position="221"/>
    </location>
</feature>
<dbReference type="Pfam" id="PF04932">
    <property type="entry name" value="Wzy_C"/>
    <property type="match status" value="1"/>
</dbReference>
<evidence type="ECO:0000313" key="7">
    <source>
        <dbReference type="EMBL" id="MDO3723210.1"/>
    </source>
</evidence>
<dbReference type="InterPro" id="IPR007016">
    <property type="entry name" value="O-antigen_ligase-rel_domated"/>
</dbReference>
<feature type="transmembrane region" description="Helical" evidence="5">
    <location>
        <begin position="250"/>
        <end position="270"/>
    </location>
</feature>
<evidence type="ECO:0000256" key="5">
    <source>
        <dbReference type="SAM" id="Phobius"/>
    </source>
</evidence>
<feature type="transmembrane region" description="Helical" evidence="5">
    <location>
        <begin position="343"/>
        <end position="362"/>
    </location>
</feature>
<feature type="transmembrane region" description="Helical" evidence="5">
    <location>
        <begin position="171"/>
        <end position="192"/>
    </location>
</feature>